<dbReference type="EMBL" id="BQXS01011707">
    <property type="protein sequence ID" value="GKT15864.1"/>
    <property type="molecule type" value="Genomic_DNA"/>
</dbReference>
<proteinExistence type="predicted"/>
<feature type="region of interest" description="Disordered" evidence="1">
    <location>
        <begin position="634"/>
        <end position="661"/>
    </location>
</feature>
<gene>
    <name evidence="2" type="ORF">ADUPG1_010806</name>
</gene>
<accession>A0ABQ5JSV7</accession>
<keyword evidence="3" id="KW-1185">Reference proteome</keyword>
<feature type="compositionally biased region" description="Polar residues" evidence="1">
    <location>
        <begin position="822"/>
        <end position="838"/>
    </location>
</feature>
<comment type="caution">
    <text evidence="2">The sequence shown here is derived from an EMBL/GenBank/DDBJ whole genome shotgun (WGS) entry which is preliminary data.</text>
</comment>
<feature type="compositionally biased region" description="Polar residues" evidence="1">
    <location>
        <begin position="643"/>
        <end position="656"/>
    </location>
</feature>
<reference evidence="2" key="1">
    <citation type="submission" date="2022-03" db="EMBL/GenBank/DDBJ databases">
        <title>Draft genome sequence of Aduncisulcus paluster, a free-living microaerophilic Fornicata.</title>
        <authorList>
            <person name="Yuyama I."/>
            <person name="Kume K."/>
            <person name="Tamura T."/>
            <person name="Inagaki Y."/>
            <person name="Hashimoto T."/>
        </authorList>
    </citation>
    <scope>NUCLEOTIDE SEQUENCE</scope>
    <source>
        <strain evidence="2">NY0171</strain>
    </source>
</reference>
<name>A0ABQ5JSV7_9EUKA</name>
<feature type="region of interest" description="Disordered" evidence="1">
    <location>
        <begin position="793"/>
        <end position="838"/>
    </location>
</feature>
<sequence length="961" mass="106913">MLVASRVGTTFVSSVPSHSILSNLHSPPPSSPLSTSKSLSLFYRFLLSLISSSSHRVAFLAYAMCIKLASLSSLSSLMCIKEKIFKRATSDVLKYAQYCFPNSREGKSSGRGKTSSSSSSKVDKLSDHLSHFEPHVPEYIHISSSSSSLSLSAGESIGYDQDDMANPSYSSSFAPIHILVSATVLIQIVLFSSKQPCEGECSCKTKEEIAIEREMNIESNKELEILSTKVFESGKEFKFFGKSMSSDEILLVREWIQRFSLSIERNANNVMYCLCSLLSSTHLFSLSETITSSSSSLLSSSHSSSPFFEKIFPQLSLAIVHSHSHRFRNRDDYYRSIGSELNTMFKFFGKSMSSDEILLVREWIQRFSLSIERNANNVMYCLCSLLSSTHLFSLSETITSSSSSLLSSSHSSSPFFEKIFPQLSLAIVHSHSHRFRNRDDYYRSIGSELNTMVCDLWSNAPSSLDSTPRIPSLRHPSSTGAYLDDISDDGSEDMPDHLELCPEEFLPTYSTLFLYIISAMFSTSVFIPTALDTIKYVMIRPNTLKILKTRGVCENICECVRLYVNNVGSPEADTRKKMDNLQGIGNEKSVMLLSAAFLMGTYNVSSKRSPYLQYSSSSHSSSLFHGSSSSLPSSLSGDEHVSSSESLDDAQSTSESGHVGDINKEQHEQLAVDPTLVFTEMSSTSFFSSAALPLLRSLFQMLSRLVSLYSYSCAHAIDYAVITSLYCSDEATVYDALSFLGDVQHAYEANPSKMGQILYKCGCFVISIKHGDDYTKDQVRAIIESVKESLQERERKIEREHEVRVRKISSKTDTKNGHDGHSTQGQPHHSSSSLKTSYPQRPSIVVSVWSDDNAYGESVFSRLNDEYIASFTSPSFSLDIRYCRDHSDIRESVGLIIGTKNVKGGQFMEVLDRISEDQPDCYVIVVSDDKKVRGGLCVDSFLDKIGVEKDILSTLERFITE</sequence>
<evidence type="ECO:0000313" key="2">
    <source>
        <dbReference type="EMBL" id="GKT15864.1"/>
    </source>
</evidence>
<protein>
    <submittedName>
        <fullName evidence="2">Uncharacterized protein</fullName>
    </submittedName>
</protein>
<dbReference type="Proteomes" id="UP001057375">
    <property type="component" value="Unassembled WGS sequence"/>
</dbReference>
<organism evidence="2 3">
    <name type="scientific">Aduncisulcus paluster</name>
    <dbReference type="NCBI Taxonomy" id="2918883"/>
    <lineage>
        <taxon>Eukaryota</taxon>
        <taxon>Metamonada</taxon>
        <taxon>Carpediemonas-like organisms</taxon>
        <taxon>Aduncisulcus</taxon>
    </lineage>
</organism>
<feature type="compositionally biased region" description="Basic and acidic residues" evidence="1">
    <location>
        <begin position="793"/>
        <end position="821"/>
    </location>
</feature>
<evidence type="ECO:0000313" key="3">
    <source>
        <dbReference type="Proteomes" id="UP001057375"/>
    </source>
</evidence>
<evidence type="ECO:0000256" key="1">
    <source>
        <dbReference type="SAM" id="MobiDB-lite"/>
    </source>
</evidence>